<keyword evidence="5 9" id="KW-0812">Transmembrane</keyword>
<dbReference type="KEGG" id="amah:DLM_3263"/>
<gene>
    <name evidence="11" type="ORF">DLM_3263</name>
</gene>
<dbReference type="PROSITE" id="PS50850">
    <property type="entry name" value="MFS"/>
    <property type="match status" value="1"/>
</dbReference>
<keyword evidence="3" id="KW-0813">Transport</keyword>
<evidence type="ECO:0000256" key="4">
    <source>
        <dbReference type="ARBA" id="ARBA00022475"/>
    </source>
</evidence>
<keyword evidence="4" id="KW-1003">Cell membrane</keyword>
<dbReference type="PANTHER" id="PTHR43528:SF1">
    <property type="entry name" value="ALPHA-KETOGLUTARATE PERMEASE"/>
    <property type="match status" value="1"/>
</dbReference>
<reference evidence="12" key="1">
    <citation type="journal article" date="2017" name="Biotechnol. Biofuels">
        <title>Evaluation of environmental bacterial communities as a factor affecting the growth of duckweed Lemna minor.</title>
        <authorList>
            <person name="Ishizawa H."/>
            <person name="Kuroda M."/>
            <person name="Morikawa M."/>
            <person name="Ike M."/>
        </authorList>
    </citation>
    <scope>NUCLEOTIDE SEQUENCE [LARGE SCALE GENOMIC DNA]</scope>
    <source>
        <strain evidence="12">H3</strain>
    </source>
</reference>
<evidence type="ECO:0000256" key="3">
    <source>
        <dbReference type="ARBA" id="ARBA00022448"/>
    </source>
</evidence>
<evidence type="ECO:0000256" key="5">
    <source>
        <dbReference type="ARBA" id="ARBA00022692"/>
    </source>
</evidence>
<keyword evidence="12" id="KW-1185">Reference proteome</keyword>
<keyword evidence="7 9" id="KW-1133">Transmembrane helix</keyword>
<dbReference type="Proteomes" id="UP000198290">
    <property type="component" value="Chromosome"/>
</dbReference>
<reference evidence="11 12" key="2">
    <citation type="journal article" date="2017" name="Genome Announc.">
        <title>Draft genome sequence of Aquitalea magnusonii strain H3, a plant growth-promoting bacterium of duckweed Lemna minor.</title>
        <authorList>
            <person name="Ishizawa H."/>
            <person name="Kuroda M."/>
            <person name="Ike M."/>
        </authorList>
    </citation>
    <scope>NUCLEOTIDE SEQUENCE [LARGE SCALE GENOMIC DNA]</scope>
    <source>
        <strain evidence="11 12">H3</strain>
    </source>
</reference>
<dbReference type="GO" id="GO:0015293">
    <property type="term" value="F:symporter activity"/>
    <property type="evidence" value="ECO:0007669"/>
    <property type="project" value="UniProtKB-KW"/>
</dbReference>
<dbReference type="InterPro" id="IPR005829">
    <property type="entry name" value="Sugar_transporter_CS"/>
</dbReference>
<keyword evidence="6" id="KW-0769">Symport</keyword>
<feature type="transmembrane region" description="Helical" evidence="9">
    <location>
        <begin position="276"/>
        <end position="294"/>
    </location>
</feature>
<dbReference type="Gene3D" id="1.20.1250.20">
    <property type="entry name" value="MFS general substrate transporter like domains"/>
    <property type="match status" value="2"/>
</dbReference>
<feature type="transmembrane region" description="Helical" evidence="9">
    <location>
        <begin position="239"/>
        <end position="256"/>
    </location>
</feature>
<feature type="transmembrane region" description="Helical" evidence="9">
    <location>
        <begin position="115"/>
        <end position="139"/>
    </location>
</feature>
<evidence type="ECO:0000313" key="11">
    <source>
        <dbReference type="EMBL" id="BBF86855.1"/>
    </source>
</evidence>
<dbReference type="FunFam" id="1.20.1250.20:FF:000001">
    <property type="entry name" value="Dicarboxylate MFS transporter"/>
    <property type="match status" value="1"/>
</dbReference>
<dbReference type="InterPro" id="IPR036259">
    <property type="entry name" value="MFS_trans_sf"/>
</dbReference>
<feature type="transmembrane region" description="Helical" evidence="9">
    <location>
        <begin position="151"/>
        <end position="173"/>
    </location>
</feature>
<organism evidence="11 12">
    <name type="scientific">Aquitalea magnusonii</name>
    <dbReference type="NCBI Taxonomy" id="332411"/>
    <lineage>
        <taxon>Bacteria</taxon>
        <taxon>Pseudomonadati</taxon>
        <taxon>Pseudomonadota</taxon>
        <taxon>Betaproteobacteria</taxon>
        <taxon>Neisseriales</taxon>
        <taxon>Chromobacteriaceae</taxon>
        <taxon>Aquitalea</taxon>
    </lineage>
</organism>
<dbReference type="InterPro" id="IPR051084">
    <property type="entry name" value="H+-coupled_symporters"/>
</dbReference>
<feature type="transmembrane region" description="Helical" evidence="9">
    <location>
        <begin position="396"/>
        <end position="415"/>
    </location>
</feature>
<feature type="transmembrane region" description="Helical" evidence="9">
    <location>
        <begin position="366"/>
        <end position="390"/>
    </location>
</feature>
<evidence type="ECO:0000256" key="8">
    <source>
        <dbReference type="ARBA" id="ARBA00023136"/>
    </source>
</evidence>
<feature type="transmembrane region" description="Helical" evidence="9">
    <location>
        <begin position="306"/>
        <end position="324"/>
    </location>
</feature>
<feature type="transmembrane region" description="Helical" evidence="9">
    <location>
        <begin position="21"/>
        <end position="43"/>
    </location>
</feature>
<dbReference type="InterPro" id="IPR011701">
    <property type="entry name" value="MFS"/>
</dbReference>
<proteinExistence type="inferred from homology"/>
<evidence type="ECO:0000256" key="7">
    <source>
        <dbReference type="ARBA" id="ARBA00022989"/>
    </source>
</evidence>
<evidence type="ECO:0000256" key="9">
    <source>
        <dbReference type="SAM" id="Phobius"/>
    </source>
</evidence>
<reference evidence="12" key="3">
    <citation type="journal article" date="2017" name="Plant Physiol. Biochem.">
        <title>Differential oxidative and antioxidative response of duckweed Lemna minor toward plant growth promoting/inhibiting bacteria.</title>
        <authorList>
            <person name="Ishizawa H."/>
            <person name="Kuroda M."/>
            <person name="Morikawa M."/>
            <person name="Ike M."/>
        </authorList>
    </citation>
    <scope>NUCLEOTIDE SEQUENCE [LARGE SCALE GENOMIC DNA]</scope>
    <source>
        <strain evidence="12">H3</strain>
    </source>
</reference>
<evidence type="ECO:0000259" key="10">
    <source>
        <dbReference type="PROSITE" id="PS50850"/>
    </source>
</evidence>
<feature type="transmembrane region" description="Helical" evidence="9">
    <location>
        <begin position="55"/>
        <end position="73"/>
    </location>
</feature>
<dbReference type="OrthoDB" id="6766492at2"/>
<dbReference type="Pfam" id="PF07690">
    <property type="entry name" value="MFS_1"/>
    <property type="match status" value="1"/>
</dbReference>
<dbReference type="InterPro" id="IPR020846">
    <property type="entry name" value="MFS_dom"/>
</dbReference>
<feature type="domain" description="Major facilitator superfamily (MFS) profile" evidence="10">
    <location>
        <begin position="13"/>
        <end position="421"/>
    </location>
</feature>
<dbReference type="RefSeq" id="WP_089085810.1">
    <property type="nucleotide sequence ID" value="NZ_AP018823.1"/>
</dbReference>
<feature type="transmembrane region" description="Helical" evidence="9">
    <location>
        <begin position="185"/>
        <end position="204"/>
    </location>
</feature>
<dbReference type="STRING" id="332411.VI06_18955"/>
<dbReference type="PROSITE" id="PS00217">
    <property type="entry name" value="SUGAR_TRANSPORT_2"/>
    <property type="match status" value="1"/>
</dbReference>
<evidence type="ECO:0000313" key="12">
    <source>
        <dbReference type="Proteomes" id="UP000198290"/>
    </source>
</evidence>
<sequence length="429" mass="46198">MADRAEQQVLFKVILAASVGNFVEWFDFAVYGFLATVIAQHFFPGSSADISLLKTFAVFAVAFAFRPLGGVVFGMLGDRIGRKRTLAITILLMAGATTLIGLLPDYASIGLAAPVLLTLARCVQGFSAGGEYAGACAYVMEHAPSHHRARYGSFLPVSTFSAFACAAVLVFALNQWLSPQALADWGWRLPFLIAAPLGLVGWYLRNRLAETPAFRALEQRQQTEHAPLRQAFTSHGRPIAWLSAFISVTALSFYTFTTYLSTYLQQVAGMSRGNALLVSVLSLLFAALLCPLAGRYSDRVGRRRSMATVCGLIVLTIFPSFWLAQSGQLWLAVLGGMLQALPAVLSGVVTAPLLSESFPTRIRYTAGAISYNLAYTIFGGTAPLMATWLIDVSGSHLAPAVYLMLVALFALAGGLRLPETVHVRLAEVS</sequence>
<feature type="transmembrane region" description="Helical" evidence="9">
    <location>
        <begin position="85"/>
        <end position="103"/>
    </location>
</feature>
<comment type="subcellular location">
    <subcellularLocation>
        <location evidence="1">Cell membrane</location>
        <topology evidence="1">Multi-pass membrane protein</topology>
    </subcellularLocation>
</comment>
<keyword evidence="8 9" id="KW-0472">Membrane</keyword>
<evidence type="ECO:0000256" key="2">
    <source>
        <dbReference type="ARBA" id="ARBA00008240"/>
    </source>
</evidence>
<protein>
    <submittedName>
        <fullName evidence="11">L-proline/glycine betaine transporter ProP</fullName>
    </submittedName>
</protein>
<accession>A0A3G9GHA4</accession>
<dbReference type="EMBL" id="AP018823">
    <property type="protein sequence ID" value="BBF86855.1"/>
    <property type="molecule type" value="Genomic_DNA"/>
</dbReference>
<evidence type="ECO:0000256" key="6">
    <source>
        <dbReference type="ARBA" id="ARBA00022847"/>
    </source>
</evidence>
<name>A0A3G9GHA4_9NEIS</name>
<dbReference type="PROSITE" id="PS00216">
    <property type="entry name" value="SUGAR_TRANSPORT_1"/>
    <property type="match status" value="1"/>
</dbReference>
<dbReference type="GO" id="GO:0005886">
    <property type="term" value="C:plasma membrane"/>
    <property type="evidence" value="ECO:0007669"/>
    <property type="project" value="UniProtKB-SubCell"/>
</dbReference>
<dbReference type="PANTHER" id="PTHR43528">
    <property type="entry name" value="ALPHA-KETOGLUTARATE PERMEASE"/>
    <property type="match status" value="1"/>
</dbReference>
<dbReference type="SUPFAM" id="SSF103473">
    <property type="entry name" value="MFS general substrate transporter"/>
    <property type="match status" value="1"/>
</dbReference>
<comment type="similarity">
    <text evidence="2">Belongs to the major facilitator superfamily. Metabolite:H+ Symporter (MHS) family (TC 2.A.1.6) family.</text>
</comment>
<feature type="transmembrane region" description="Helical" evidence="9">
    <location>
        <begin position="330"/>
        <end position="354"/>
    </location>
</feature>
<evidence type="ECO:0000256" key="1">
    <source>
        <dbReference type="ARBA" id="ARBA00004651"/>
    </source>
</evidence>
<dbReference type="AlphaFoldDB" id="A0A3G9GHA4"/>